<dbReference type="AlphaFoldDB" id="A0A8J3NE35"/>
<reference evidence="1" key="1">
    <citation type="submission" date="2021-01" db="EMBL/GenBank/DDBJ databases">
        <title>Whole genome shotgun sequence of Actinocatenispora rupis NBRC 107355.</title>
        <authorList>
            <person name="Komaki H."/>
            <person name="Tamura T."/>
        </authorList>
    </citation>
    <scope>NUCLEOTIDE SEQUENCE</scope>
    <source>
        <strain evidence="1">NBRC 107355</strain>
    </source>
</reference>
<organism evidence="1 2">
    <name type="scientific">Actinocatenispora rupis</name>
    <dbReference type="NCBI Taxonomy" id="519421"/>
    <lineage>
        <taxon>Bacteria</taxon>
        <taxon>Bacillati</taxon>
        <taxon>Actinomycetota</taxon>
        <taxon>Actinomycetes</taxon>
        <taxon>Micromonosporales</taxon>
        <taxon>Micromonosporaceae</taxon>
        <taxon>Actinocatenispora</taxon>
    </lineage>
</organism>
<name>A0A8J3NE35_9ACTN</name>
<dbReference type="EMBL" id="BOMB01000025">
    <property type="protein sequence ID" value="GID13657.1"/>
    <property type="molecule type" value="Genomic_DNA"/>
</dbReference>
<comment type="caution">
    <text evidence="1">The sequence shown here is derived from an EMBL/GenBank/DDBJ whole genome shotgun (WGS) entry which is preliminary data.</text>
</comment>
<keyword evidence="2" id="KW-1185">Reference proteome</keyword>
<evidence type="ECO:0000313" key="1">
    <source>
        <dbReference type="EMBL" id="GID13657.1"/>
    </source>
</evidence>
<dbReference type="Proteomes" id="UP000612808">
    <property type="component" value="Unassembled WGS sequence"/>
</dbReference>
<gene>
    <name evidence="1" type="ORF">Aru02nite_45460</name>
</gene>
<accession>A0A8J3NE35</accession>
<proteinExistence type="predicted"/>
<sequence length="82" mass="8479">MRPGNLSGARPVWDVRRVAGSEPSTEDSLCPLYCNGWGLARVVDVVVLVARGRRGSGRSGCWVVGVGTLVSVAARGQAGGGR</sequence>
<protein>
    <submittedName>
        <fullName evidence="1">Uncharacterized protein</fullName>
    </submittedName>
</protein>
<evidence type="ECO:0000313" key="2">
    <source>
        <dbReference type="Proteomes" id="UP000612808"/>
    </source>
</evidence>